<dbReference type="InterPro" id="IPR005135">
    <property type="entry name" value="Endo/exonuclease/phosphatase"/>
</dbReference>
<name>Q5TLN1_ANGJA</name>
<organism evidence="2">
    <name type="scientific">Anguilla japonica</name>
    <name type="common">Japanese eel</name>
    <dbReference type="NCBI Taxonomy" id="7937"/>
    <lineage>
        <taxon>Eukaryota</taxon>
        <taxon>Metazoa</taxon>
        <taxon>Chordata</taxon>
        <taxon>Craniata</taxon>
        <taxon>Vertebrata</taxon>
        <taxon>Euteleostomi</taxon>
        <taxon>Actinopterygii</taxon>
        <taxon>Neopterygii</taxon>
        <taxon>Teleostei</taxon>
        <taxon>Anguilliformes</taxon>
        <taxon>Anguillidae</taxon>
        <taxon>Anguilla</taxon>
    </lineage>
</organism>
<dbReference type="PANTHER" id="PTHR33332">
    <property type="entry name" value="REVERSE TRANSCRIPTASE DOMAIN-CONTAINING PROTEIN"/>
    <property type="match status" value="1"/>
</dbReference>
<dbReference type="SUPFAM" id="SSF56672">
    <property type="entry name" value="DNA/RNA polymerases"/>
    <property type="match status" value="1"/>
</dbReference>
<dbReference type="GO" id="GO:0003964">
    <property type="term" value="F:RNA-directed DNA polymerase activity"/>
    <property type="evidence" value="ECO:0007669"/>
    <property type="project" value="UniProtKB-KW"/>
</dbReference>
<keyword evidence="2" id="KW-0695">RNA-directed DNA polymerase</keyword>
<dbReference type="SUPFAM" id="SSF56219">
    <property type="entry name" value="DNase I-like"/>
    <property type="match status" value="1"/>
</dbReference>
<reference evidence="2" key="1">
    <citation type="journal article" date="2005" name="Mol. Biol. Evol.">
        <title>Isolation and characterization of active LINE and SINEs from the eel.</title>
        <authorList>
            <person name="Kajikawa M."/>
            <person name="Ichiyanagi K."/>
            <person name="Tanaka N."/>
            <person name="Okada N."/>
        </authorList>
    </citation>
    <scope>NUCLEOTIDE SEQUENCE</scope>
</reference>
<dbReference type="InterPro" id="IPR000477">
    <property type="entry name" value="RT_dom"/>
</dbReference>
<evidence type="ECO:0000313" key="2">
    <source>
        <dbReference type="EMBL" id="BAD72127.1"/>
    </source>
</evidence>
<dbReference type="AlphaFoldDB" id="Q5TLN1"/>
<dbReference type="Pfam" id="PF00078">
    <property type="entry name" value="RVT_1"/>
    <property type="match status" value="1"/>
</dbReference>
<dbReference type="InterPro" id="IPR043502">
    <property type="entry name" value="DNA/RNA_pol_sf"/>
</dbReference>
<protein>
    <submittedName>
        <fullName evidence="2">Reverse transcriptase</fullName>
    </submittedName>
</protein>
<sequence>MFINPIPLCALPRPKWSIHRRRNLSNMIYPPLSTPQEFTVTGGLWNCQSAVKKADFITAFAKTKSLDFLALTETWITPDNTATPAALSAGYSFSHTPRASGRGGGTGLLISLAWKFCVLPSPNPTSSSFESHAITVTHPSKFHIIVLYRPPGPLGSFLDELDTLLSSLPEDGTPAILLGDFNLSPETSQLSRVASLLQSFGLSLSSSPPTHKAGNQLDLVFTRSCSIPQLTVTPLHVSDHFFLSFPLSYLHPLNSSNSSPTVTFRRNLSTLSQSSLISTALSTLPPPASFSNLPVDLATSTFNSCLSQSLDSLCPLVSKPARSSPPCPWLTESLRSSRTSLRAAERKWRKSRSSDDLTAYHTLLAAFTSALTSAKASFFQSKISACVSNPRKLFSTFSSLLTPPPPPPPSSLSADDFLAAFEGKVATIRNSFAHPVSPPPPRDRPTATLTSFEMLEDSDVLQLITSHRATTCPLDPIPSKVLQSISSEFLPYLSSIVNSSLSSGHVPSDFKMARVTPLLKKPTSDPSDVTNYRPVSLLPFLSKTLERAVLKQLTSFLHQNNLLDPHQSGFRSGHSTETALLGVTEALATARASRLSSVLILLDLSAAFDTVNHKILLSTLAGMGIAGTALSWFASYLADRTYQVTWKGSASASHPLVTGVPQGSVLGPLLFSLYTRSLGSVINSHGFSYHCYADDTQLFFSFPPSVTQVNDKISSCLADISTWMASHHLKLNLNKTELLFFPCKTSLLRELSITVDGTTVTASHSAKSLGVVLDDQLDLKEHIKATSRSCRFLLYNIRRIRPYLTTHSTQLLVQATVTSRLDYCNSLLASLPACAIQPLQMIQNAAARLIYNLPKFSHVTPLLRSLHWLPVAARIRFKTLTLAYTAANRTAPIYLQDMIRFYVPARPLRSAEAGRLVTPPTRPKGSQSFSTLAPQWWNELPVPLRTSPSLPIFRRGLKTHLFRLYLD</sequence>
<accession>Q5TLN1</accession>
<keyword evidence="2" id="KW-0548">Nucleotidyltransferase</keyword>
<feature type="domain" description="Reverse transcriptase" evidence="1">
    <location>
        <begin position="499"/>
        <end position="773"/>
    </location>
</feature>
<dbReference type="CDD" id="cd01650">
    <property type="entry name" value="RT_nLTR_like"/>
    <property type="match status" value="1"/>
</dbReference>
<dbReference type="Pfam" id="PF03372">
    <property type="entry name" value="Exo_endo_phos"/>
    <property type="match status" value="1"/>
</dbReference>
<dbReference type="InterPro" id="IPR036691">
    <property type="entry name" value="Endo/exonu/phosph_ase_sf"/>
</dbReference>
<dbReference type="PROSITE" id="PS50878">
    <property type="entry name" value="RT_POL"/>
    <property type="match status" value="1"/>
</dbReference>
<evidence type="ECO:0000259" key="1">
    <source>
        <dbReference type="PROSITE" id="PS50878"/>
    </source>
</evidence>
<dbReference type="Gene3D" id="3.60.10.10">
    <property type="entry name" value="Endonuclease/exonuclease/phosphatase"/>
    <property type="match status" value="1"/>
</dbReference>
<proteinExistence type="predicted"/>
<dbReference type="EMBL" id="AB179624">
    <property type="protein sequence ID" value="BAD72127.1"/>
    <property type="molecule type" value="Genomic_DNA"/>
</dbReference>
<keyword evidence="2" id="KW-0808">Transferase</keyword>